<feature type="transmembrane region" description="Helical" evidence="7">
    <location>
        <begin position="343"/>
        <end position="362"/>
    </location>
</feature>
<dbReference type="InterPro" id="IPR000060">
    <property type="entry name" value="BCCT_transptr"/>
</dbReference>
<comment type="caution">
    <text evidence="8">The sequence shown here is derived from an EMBL/GenBank/DDBJ whole genome shotgun (WGS) entry which is preliminary data.</text>
</comment>
<dbReference type="Pfam" id="PF02028">
    <property type="entry name" value="BCCT"/>
    <property type="match status" value="1"/>
</dbReference>
<protein>
    <submittedName>
        <fullName evidence="8">BCCT family transporter</fullName>
    </submittedName>
</protein>
<feature type="transmembrane region" description="Helical" evidence="7">
    <location>
        <begin position="472"/>
        <end position="492"/>
    </location>
</feature>
<feature type="transmembrane region" description="Helical" evidence="7">
    <location>
        <begin position="257"/>
        <end position="279"/>
    </location>
</feature>
<feature type="transmembrane region" description="Helical" evidence="7">
    <location>
        <begin position="88"/>
        <end position="106"/>
    </location>
</feature>
<dbReference type="NCBIfam" id="TIGR00842">
    <property type="entry name" value="bcct"/>
    <property type="match status" value="1"/>
</dbReference>
<keyword evidence="3" id="KW-1003">Cell membrane</keyword>
<keyword evidence="6 7" id="KW-0472">Membrane</keyword>
<feature type="transmembrane region" description="Helical" evidence="7">
    <location>
        <begin position="446"/>
        <end position="466"/>
    </location>
</feature>
<dbReference type="GO" id="GO:0022857">
    <property type="term" value="F:transmembrane transporter activity"/>
    <property type="evidence" value="ECO:0007669"/>
    <property type="project" value="InterPro"/>
</dbReference>
<feature type="transmembrane region" description="Helical" evidence="7">
    <location>
        <begin position="136"/>
        <end position="158"/>
    </location>
</feature>
<evidence type="ECO:0000313" key="8">
    <source>
        <dbReference type="EMBL" id="MQT76486.1"/>
    </source>
</evidence>
<evidence type="ECO:0000256" key="4">
    <source>
        <dbReference type="ARBA" id="ARBA00022692"/>
    </source>
</evidence>
<dbReference type="OrthoDB" id="9775735at2"/>
<evidence type="ECO:0000256" key="5">
    <source>
        <dbReference type="ARBA" id="ARBA00022989"/>
    </source>
</evidence>
<gene>
    <name evidence="9" type="ORF">GHO30_21645</name>
    <name evidence="8" type="ORF">GHO37_19580</name>
</gene>
<name>A0A0J6IIS6_9PSED</name>
<dbReference type="InterPro" id="IPR018093">
    <property type="entry name" value="BCCT_CS"/>
</dbReference>
<evidence type="ECO:0000256" key="2">
    <source>
        <dbReference type="ARBA" id="ARBA00022448"/>
    </source>
</evidence>
<evidence type="ECO:0000256" key="7">
    <source>
        <dbReference type="SAM" id="Phobius"/>
    </source>
</evidence>
<dbReference type="EMBL" id="WIWF01000090">
    <property type="protein sequence ID" value="MQT76486.1"/>
    <property type="molecule type" value="Genomic_DNA"/>
</dbReference>
<evidence type="ECO:0000313" key="9">
    <source>
        <dbReference type="EMBL" id="MQU33954.1"/>
    </source>
</evidence>
<feature type="transmembrane region" description="Helical" evidence="7">
    <location>
        <begin position="187"/>
        <end position="206"/>
    </location>
</feature>
<dbReference type="RefSeq" id="WP_048366828.1">
    <property type="nucleotide sequence ID" value="NZ_JANLOE010000061.1"/>
</dbReference>
<dbReference type="Proteomes" id="UP000470186">
    <property type="component" value="Unassembled WGS sequence"/>
</dbReference>
<dbReference type="PROSITE" id="PS01303">
    <property type="entry name" value="BCCT"/>
    <property type="match status" value="1"/>
</dbReference>
<dbReference type="PANTHER" id="PTHR30047">
    <property type="entry name" value="HIGH-AFFINITY CHOLINE TRANSPORT PROTEIN-RELATED"/>
    <property type="match status" value="1"/>
</dbReference>
<evidence type="ECO:0000256" key="3">
    <source>
        <dbReference type="ARBA" id="ARBA00022475"/>
    </source>
</evidence>
<evidence type="ECO:0000313" key="10">
    <source>
        <dbReference type="Proteomes" id="UP000447574"/>
    </source>
</evidence>
<accession>A0A0J6IIS6</accession>
<dbReference type="Proteomes" id="UP000447574">
    <property type="component" value="Unassembled WGS sequence"/>
</dbReference>
<dbReference type="STRING" id="1608996.TU84_02050"/>
<feature type="transmembrane region" description="Helical" evidence="7">
    <location>
        <begin position="402"/>
        <end position="426"/>
    </location>
</feature>
<organism evidence="8 10">
    <name type="scientific">Pseudomonas helleri</name>
    <dbReference type="NCBI Taxonomy" id="1608996"/>
    <lineage>
        <taxon>Bacteria</taxon>
        <taxon>Pseudomonadati</taxon>
        <taxon>Pseudomonadota</taxon>
        <taxon>Gammaproteobacteria</taxon>
        <taxon>Pseudomonadales</taxon>
        <taxon>Pseudomonadaceae</taxon>
        <taxon>Pseudomonas</taxon>
    </lineage>
</organism>
<keyword evidence="11" id="KW-1185">Reference proteome</keyword>
<dbReference type="PANTHER" id="PTHR30047:SF12">
    <property type="entry name" value="BCCT-FAMILY TRANSPORTER"/>
    <property type="match status" value="1"/>
</dbReference>
<dbReference type="AlphaFoldDB" id="A0A0J6IIS6"/>
<evidence type="ECO:0000256" key="1">
    <source>
        <dbReference type="ARBA" id="ARBA00004651"/>
    </source>
</evidence>
<reference evidence="10 11" key="1">
    <citation type="submission" date="2019-10" db="EMBL/GenBank/DDBJ databases">
        <title>Evaluation of single-gene subtyping targets for Pseudomonas.</title>
        <authorList>
            <person name="Reichler S.J."/>
            <person name="Orsi R.H."/>
            <person name="Wiedmann M."/>
            <person name="Martin N.H."/>
            <person name="Murphy S.I."/>
        </authorList>
    </citation>
    <scope>NUCLEOTIDE SEQUENCE [LARGE SCALE GENOMIC DNA]</scope>
    <source>
        <strain evidence="9 11">FSL R10-2107</strain>
        <strain evidence="8 10">FSL R10-2932</strain>
    </source>
</reference>
<accession>A0A0J6M789</accession>
<comment type="subcellular location">
    <subcellularLocation>
        <location evidence="1">Cell membrane</location>
        <topology evidence="1">Multi-pass membrane protein</topology>
    </subcellularLocation>
</comment>
<feature type="transmembrane region" description="Helical" evidence="7">
    <location>
        <begin position="226"/>
        <end position="245"/>
    </location>
</feature>
<proteinExistence type="predicted"/>
<evidence type="ECO:0000313" key="11">
    <source>
        <dbReference type="Proteomes" id="UP000470186"/>
    </source>
</evidence>
<dbReference type="NCBIfam" id="NF007412">
    <property type="entry name" value="PRK09950.1"/>
    <property type="match status" value="1"/>
</dbReference>
<evidence type="ECO:0000256" key="6">
    <source>
        <dbReference type="ARBA" id="ARBA00023136"/>
    </source>
</evidence>
<feature type="transmembrane region" description="Helical" evidence="7">
    <location>
        <begin position="48"/>
        <end position="68"/>
    </location>
</feature>
<sequence length="545" mass="59541">MSNNNKKDVFLISTSLIAVLITVVGLAVYPQQAEVTANMLFELSSRTFGTSVQVFVFCCALVVLYIAFSKYGNIRLGNGKAEYPTVTWVFMFICAGMGSSTLYWGVMEWAYYYQTPGLNIAAGSREALDYSVSYSFFHWGISAWSLYALSSLAMAYHFHVRKKSGLSLSSIVEAVTGFKAHGPVGRLVDLVFLLTMFGALTVSLVLTASTLTRGLSALTGMPDTFVTQLSVIGVVAVVFSLSSYIGIASGMQRLSKMVCIGALVFAAVVLVVGPTQFIINNTANSIGLMMQNYVHMSLFTDPQGDGAFTRNWTVFYWLWWVSYAPGVAMFVTRVSKGRKMKEVVAAMLMGGSFGCWFFFGTLESYSMHQFITGAIDVPRILTEQGGETAVEMLLNALPFGQIFLGVYLFIMAVFCASHMDAAAYAVAATSTRNMQEGQDPSPTHRLFWCIALTLIPLAMLFAKVSLSTMKTAVVLTAIPFLVILMTKIYGFLTWMFKDYGAMPAYLIEEESVEREQNLDYVAPFENVTPAPGAATKAKAVPAALS</sequence>
<keyword evidence="5 7" id="KW-1133">Transmembrane helix</keyword>
<dbReference type="GO" id="GO:0005886">
    <property type="term" value="C:plasma membrane"/>
    <property type="evidence" value="ECO:0007669"/>
    <property type="project" value="UniProtKB-SubCell"/>
</dbReference>
<keyword evidence="4 7" id="KW-0812">Transmembrane</keyword>
<dbReference type="EMBL" id="WIVX01000141">
    <property type="protein sequence ID" value="MQU33954.1"/>
    <property type="molecule type" value="Genomic_DNA"/>
</dbReference>
<feature type="transmembrane region" description="Helical" evidence="7">
    <location>
        <begin position="314"/>
        <end position="331"/>
    </location>
</feature>
<feature type="transmembrane region" description="Helical" evidence="7">
    <location>
        <begin position="9"/>
        <end position="28"/>
    </location>
</feature>
<keyword evidence="2" id="KW-0813">Transport</keyword>